<sequence>MDKLLLASQVFSEKCTANSYSAVSFKKGRGTNMGKKHRNRINSPKKNNHIPEEAIIAEQEAHGKEYSASGGRKNGPGSHK</sequence>
<protein>
    <submittedName>
        <fullName evidence="2">Uncharacterized protein</fullName>
    </submittedName>
</protein>
<evidence type="ECO:0000256" key="1">
    <source>
        <dbReference type="SAM" id="MobiDB-lite"/>
    </source>
</evidence>
<feature type="compositionally biased region" description="Basic residues" evidence="1">
    <location>
        <begin position="27"/>
        <end position="40"/>
    </location>
</feature>
<organism evidence="2 3">
    <name type="scientific">Bacillus mesophilum</name>
    <dbReference type="NCBI Taxonomy" id="1071718"/>
    <lineage>
        <taxon>Bacteria</taxon>
        <taxon>Bacillati</taxon>
        <taxon>Bacillota</taxon>
        <taxon>Bacilli</taxon>
        <taxon>Bacillales</taxon>
        <taxon>Bacillaceae</taxon>
        <taxon>Bacillus</taxon>
    </lineage>
</organism>
<dbReference type="OrthoDB" id="2925843at2"/>
<gene>
    <name evidence="2" type="ORF">F7732_05480</name>
</gene>
<keyword evidence="3" id="KW-1185">Reference proteome</keyword>
<evidence type="ECO:0000313" key="3">
    <source>
        <dbReference type="Proteomes" id="UP000441354"/>
    </source>
</evidence>
<name>A0A7V7UVN4_9BACI</name>
<reference evidence="2 3" key="1">
    <citation type="journal article" date="2014" name="Arch. Microbiol.">
        <title>Bacillus mesophilum sp. nov., strain IITR-54T, a novel 4-chlorobiphenyl dechlorinating bacterium.</title>
        <authorList>
            <person name="Manickam N."/>
            <person name="Singh N.K."/>
            <person name="Bajaj A."/>
            <person name="Kumar R.M."/>
            <person name="Kaur G."/>
            <person name="Kaur N."/>
            <person name="Bala M."/>
            <person name="Kumar A."/>
            <person name="Mayilraj S."/>
        </authorList>
    </citation>
    <scope>NUCLEOTIDE SEQUENCE [LARGE SCALE GENOMIC DNA]</scope>
    <source>
        <strain evidence="2 3">IITR-54</strain>
    </source>
</reference>
<evidence type="ECO:0000313" key="2">
    <source>
        <dbReference type="EMBL" id="KAB2333546.1"/>
    </source>
</evidence>
<proteinExistence type="predicted"/>
<dbReference type="EMBL" id="WBOT01000002">
    <property type="protein sequence ID" value="KAB2333546.1"/>
    <property type="molecule type" value="Genomic_DNA"/>
</dbReference>
<accession>A0A7V7UVN4</accession>
<dbReference type="AlphaFoldDB" id="A0A7V7UVN4"/>
<feature type="region of interest" description="Disordered" evidence="1">
    <location>
        <begin position="27"/>
        <end position="80"/>
    </location>
</feature>
<comment type="caution">
    <text evidence="2">The sequence shown here is derived from an EMBL/GenBank/DDBJ whole genome shotgun (WGS) entry which is preliminary data.</text>
</comment>
<dbReference type="Proteomes" id="UP000441354">
    <property type="component" value="Unassembled WGS sequence"/>
</dbReference>